<proteinExistence type="predicted"/>
<keyword evidence="2" id="KW-1185">Reference proteome</keyword>
<evidence type="ECO:0000313" key="1">
    <source>
        <dbReference type="EMBL" id="WIH97591.1"/>
    </source>
</evidence>
<gene>
    <name evidence="1" type="ORF">OBA43_01255</name>
</gene>
<organism evidence="1 2">
    <name type="scientific">Empedobacter falsenii</name>
    <dbReference type="NCBI Taxonomy" id="343874"/>
    <lineage>
        <taxon>Bacteria</taxon>
        <taxon>Pseudomonadati</taxon>
        <taxon>Bacteroidota</taxon>
        <taxon>Flavobacteriia</taxon>
        <taxon>Flavobacteriales</taxon>
        <taxon>Weeksellaceae</taxon>
        <taxon>Empedobacter</taxon>
    </lineage>
</organism>
<protein>
    <submittedName>
        <fullName evidence="1">Uncharacterized protein</fullName>
    </submittedName>
</protein>
<reference evidence="1 2" key="1">
    <citation type="submission" date="2022-09" db="EMBL/GenBank/DDBJ databases">
        <title>Whole genome sequencing analysis of tet(X)-positive Empedobacter falsenii YWS9-3.</title>
        <authorList>
            <person name="Chen C."/>
            <person name="Lv Y.-L."/>
        </authorList>
    </citation>
    <scope>NUCLEOTIDE SEQUENCE [LARGE SCALE GENOMIC DNA]</scope>
    <source>
        <strain evidence="1 2">YWS9-3_T</strain>
    </source>
</reference>
<evidence type="ECO:0000313" key="2">
    <source>
        <dbReference type="Proteomes" id="UP001223501"/>
    </source>
</evidence>
<name>A0ABY8V7D7_9FLAO</name>
<dbReference type="Proteomes" id="UP001223501">
    <property type="component" value="Chromosome"/>
</dbReference>
<sequence length="111" mass="13158">MDEFKLINIESYQILAPLNWKEIDYDSTKYEFGIDTGNNQIFFNLKEYAKNIQNKIVTKNIVAFRFEINILSLNQDQLESHPESIGNIDILNENQLDFILHYIQNNLIFLK</sequence>
<dbReference type="RefSeq" id="WP_188320041.1">
    <property type="nucleotide sequence ID" value="NZ_CP106831.1"/>
</dbReference>
<accession>A0ABY8V7D7</accession>
<dbReference type="EMBL" id="CP106831">
    <property type="protein sequence ID" value="WIH97591.1"/>
    <property type="molecule type" value="Genomic_DNA"/>
</dbReference>